<dbReference type="AlphaFoldDB" id="A0A1J0A3Q7"/>
<dbReference type="InterPro" id="IPR052550">
    <property type="entry name" value="Pyrimidine_5'-ntase_YjjG"/>
</dbReference>
<dbReference type="Gene3D" id="3.40.50.1000">
    <property type="entry name" value="HAD superfamily/HAD-like"/>
    <property type="match status" value="1"/>
</dbReference>
<dbReference type="PANTHER" id="PTHR47478:SF1">
    <property type="entry name" value="PYRIMIDINE 5'-NUCLEOTIDASE YJJG"/>
    <property type="match status" value="1"/>
</dbReference>
<dbReference type="Gene3D" id="1.10.150.240">
    <property type="entry name" value="Putative phosphatase, domain 2"/>
    <property type="match status" value="1"/>
</dbReference>
<organism evidence="1 2">
    <name type="scientific">Vagococcus teuberi</name>
    <dbReference type="NCBI Taxonomy" id="519472"/>
    <lineage>
        <taxon>Bacteria</taxon>
        <taxon>Bacillati</taxon>
        <taxon>Bacillota</taxon>
        <taxon>Bacilli</taxon>
        <taxon>Lactobacillales</taxon>
        <taxon>Enterococcaceae</taxon>
        <taxon>Vagococcus</taxon>
    </lineage>
</organism>
<dbReference type="SUPFAM" id="SSF56784">
    <property type="entry name" value="HAD-like"/>
    <property type="match status" value="1"/>
</dbReference>
<dbReference type="EMBL" id="CP017267">
    <property type="protein sequence ID" value="APB30564.1"/>
    <property type="molecule type" value="Genomic_DNA"/>
</dbReference>
<dbReference type="Proteomes" id="UP000191200">
    <property type="component" value="Chromosome"/>
</dbReference>
<name>A0A1J0A3Q7_9ENTE</name>
<dbReference type="STRING" id="519472.BHY08_01215"/>
<dbReference type="InterPro" id="IPR041492">
    <property type="entry name" value="HAD_2"/>
</dbReference>
<accession>A0A1J0A3Q7</accession>
<dbReference type="PANTHER" id="PTHR47478">
    <property type="match status" value="1"/>
</dbReference>
<dbReference type="InterPro" id="IPR006439">
    <property type="entry name" value="HAD-SF_hydro_IA"/>
</dbReference>
<evidence type="ECO:0000313" key="1">
    <source>
        <dbReference type="EMBL" id="APB30564.1"/>
    </source>
</evidence>
<dbReference type="InterPro" id="IPR023198">
    <property type="entry name" value="PGP-like_dom2"/>
</dbReference>
<dbReference type="InterPro" id="IPR011951">
    <property type="entry name" value="HAD-SF_hydro_IA_YjjG/PynA"/>
</dbReference>
<dbReference type="NCBIfam" id="TIGR02254">
    <property type="entry name" value="YjjG_YfnB"/>
    <property type="match status" value="1"/>
</dbReference>
<protein>
    <submittedName>
        <fullName evidence="1">Noncanonical pyrimidine nucleotidase, YjjG family</fullName>
    </submittedName>
</protein>
<dbReference type="SFLD" id="SFLDS00003">
    <property type="entry name" value="Haloacid_Dehalogenase"/>
    <property type="match status" value="1"/>
</dbReference>
<dbReference type="Pfam" id="PF13419">
    <property type="entry name" value="HAD_2"/>
    <property type="match status" value="1"/>
</dbReference>
<dbReference type="KEGG" id="vte:BHY08_01215"/>
<keyword evidence="2" id="KW-1185">Reference proteome</keyword>
<dbReference type="SFLD" id="SFLDG01129">
    <property type="entry name" value="C1.5:_HAD__Beta-PGM__Phosphata"/>
    <property type="match status" value="1"/>
</dbReference>
<proteinExistence type="predicted"/>
<dbReference type="SFLD" id="SFLDG01135">
    <property type="entry name" value="C1.5.6:_HAD__Beta-PGM__Phospha"/>
    <property type="match status" value="1"/>
</dbReference>
<gene>
    <name evidence="1" type="ORF">BHY08_01215</name>
</gene>
<reference evidence="1 2" key="1">
    <citation type="submission" date="2016-09" db="EMBL/GenBank/DDBJ databases">
        <title>Vagococcus teuberi sp. nov., isolated from the Malian artisanal sour milk fene.</title>
        <authorList>
            <person name="Wullschleger S."/>
            <person name="Seifert C."/>
            <person name="Baumgartner S."/>
            <person name="Lacroix C."/>
            <person name="Bonfoh B."/>
            <person name="Stevens M.J."/>
            <person name="Meile L."/>
        </authorList>
    </citation>
    <scope>NUCLEOTIDE SEQUENCE [LARGE SCALE GENOMIC DNA]</scope>
    <source>
        <strain evidence="1 2">DSM 21459</strain>
    </source>
</reference>
<dbReference type="NCBIfam" id="TIGR01549">
    <property type="entry name" value="HAD-SF-IA-v1"/>
    <property type="match status" value="1"/>
</dbReference>
<dbReference type="OrthoDB" id="9802350at2"/>
<evidence type="ECO:0000313" key="2">
    <source>
        <dbReference type="Proteomes" id="UP000191200"/>
    </source>
</evidence>
<dbReference type="InterPro" id="IPR036412">
    <property type="entry name" value="HAD-like_sf"/>
</dbReference>
<dbReference type="PRINTS" id="PR00413">
    <property type="entry name" value="HADHALOGNASE"/>
</dbReference>
<dbReference type="NCBIfam" id="TIGR01509">
    <property type="entry name" value="HAD-SF-IA-v3"/>
    <property type="match status" value="1"/>
</dbReference>
<dbReference type="InterPro" id="IPR023214">
    <property type="entry name" value="HAD_sf"/>
</dbReference>
<dbReference type="GO" id="GO:0008253">
    <property type="term" value="F:5'-nucleotidase activity"/>
    <property type="evidence" value="ECO:0007669"/>
    <property type="project" value="InterPro"/>
</dbReference>
<sequence length="226" mass="25881">MKKYQYIIFDIDNTLLDFSRSEYYALQKVFATYGVVFNEKTFNQYKEINHDLWDQLEDGKISKDVVLKERFKRFFLANNIVVDGVLVDKQYRGFLEKRNDVMGGAIDLLTQLKSDGYTVFAGTNGVGRTQRKRLASAGMTDLFDDLYISEEVGFEKPDVRFFDYIFNDAQLKDLSQVVMIGDSLSSDIEGASRVGIDSIWFSNGAETSEKKYTHKVDSLKDVLALV</sequence>
<dbReference type="RefSeq" id="WP_071456133.1">
    <property type="nucleotide sequence ID" value="NZ_CABJEN010000005.1"/>
</dbReference>